<dbReference type="AlphaFoldDB" id="A0A2T4UXU1"/>
<dbReference type="InterPro" id="IPR036691">
    <property type="entry name" value="Endo/exonu/phosph_ase_sf"/>
</dbReference>
<evidence type="ECO:0000313" key="3">
    <source>
        <dbReference type="EMBL" id="PTL74355.1"/>
    </source>
</evidence>
<dbReference type="GO" id="GO:0004519">
    <property type="term" value="F:endonuclease activity"/>
    <property type="evidence" value="ECO:0007669"/>
    <property type="project" value="UniProtKB-KW"/>
</dbReference>
<keyword evidence="3" id="KW-0269">Exonuclease</keyword>
<gene>
    <name evidence="3" type="ORF">C1I63_16985</name>
</gene>
<dbReference type="InterPro" id="IPR005135">
    <property type="entry name" value="Endo/exonuclease/phosphatase"/>
</dbReference>
<feature type="transmembrane region" description="Helical" evidence="1">
    <location>
        <begin position="41"/>
        <end position="62"/>
    </location>
</feature>
<dbReference type="RefSeq" id="WP_107575528.1">
    <property type="nucleotide sequence ID" value="NZ_PZPL01000001.1"/>
</dbReference>
<feature type="transmembrane region" description="Helical" evidence="1">
    <location>
        <begin position="69"/>
        <end position="87"/>
    </location>
</feature>
<keyword evidence="1" id="KW-0812">Transmembrane</keyword>
<keyword evidence="1" id="KW-0472">Membrane</keyword>
<comment type="caution">
    <text evidence="3">The sequence shown here is derived from an EMBL/GenBank/DDBJ whole genome shotgun (WGS) entry which is preliminary data.</text>
</comment>
<protein>
    <submittedName>
        <fullName evidence="3">Endonuclease/exonuclease/phosphatase family protein</fullName>
    </submittedName>
</protein>
<keyword evidence="4" id="KW-1185">Reference proteome</keyword>
<keyword evidence="3" id="KW-0540">Nuclease</keyword>
<dbReference type="SUPFAM" id="SSF56219">
    <property type="entry name" value="DNase I-like"/>
    <property type="match status" value="1"/>
</dbReference>
<accession>A0A2T4UXU1</accession>
<reference evidence="3 4" key="1">
    <citation type="submission" date="2018-03" db="EMBL/GenBank/DDBJ databases">
        <title>Bacteriophage NCPPB3778 and a type I-E CRISPR drive the evolution of the US Biological Select Agent, Rathayibacter toxicus.</title>
        <authorList>
            <person name="Davis E.W.II."/>
            <person name="Tabima J.F."/>
            <person name="Weisberg A.J."/>
            <person name="Dantas Lopes L."/>
            <person name="Wiseman M.S."/>
            <person name="Wiseman M.S."/>
            <person name="Pupko T."/>
            <person name="Belcher M.S."/>
            <person name="Sechler A.J."/>
            <person name="Tancos M.A."/>
            <person name="Schroeder B.K."/>
            <person name="Murray T.D."/>
            <person name="Luster D.G."/>
            <person name="Schneider W.L."/>
            <person name="Rogers E."/>
            <person name="Andreote F.D."/>
            <person name="Grunwald N.J."/>
            <person name="Putnam M.L."/>
            <person name="Chang J.H."/>
        </authorList>
    </citation>
    <scope>NUCLEOTIDE SEQUENCE [LARGE SCALE GENOMIC DNA]</scope>
    <source>
        <strain evidence="3 4">DSM 15933</strain>
    </source>
</reference>
<feature type="domain" description="Endonuclease/exonuclease/phosphatase" evidence="2">
    <location>
        <begin position="109"/>
        <end position="322"/>
    </location>
</feature>
<evidence type="ECO:0000259" key="2">
    <source>
        <dbReference type="Pfam" id="PF03372"/>
    </source>
</evidence>
<sequence>MGTRLVKTAVAAAVAIVLLVATAPGFFGLAREAPFAQLVSFRLGTALGAVAVAVVLVVVAVLVRPVRRLALVIAGLGLAFAVVLAGLQSVRGDDSSPPRAHRLADLRILTWNTLDSVPVDTVVALATENAVDALSLVEVSEAPAQEIAAALGAAGRPMTLHYAAGSESTAGTALLLAPSLGAYSVDPESTPTGTLASLVVRPDTPERPVIAAVHAAPPIPSLMADWRSDLSRLAALCSTEEDVVVVGDLNSTLDHWAGLPGTADLGGCTDAGSLAGGAALGTWPASLPTPLGAPIDHVLFSGRWDVSGYVVVDDRDDAGSDHRPVLAQLSVRGLVKETS</sequence>
<evidence type="ECO:0000256" key="1">
    <source>
        <dbReference type="SAM" id="Phobius"/>
    </source>
</evidence>
<dbReference type="EMBL" id="PZPL01000001">
    <property type="protein sequence ID" value="PTL74355.1"/>
    <property type="molecule type" value="Genomic_DNA"/>
</dbReference>
<keyword evidence="3" id="KW-0255">Endonuclease</keyword>
<dbReference type="Pfam" id="PF03372">
    <property type="entry name" value="Exo_endo_phos"/>
    <property type="match status" value="1"/>
</dbReference>
<dbReference type="GO" id="GO:0004527">
    <property type="term" value="F:exonuclease activity"/>
    <property type="evidence" value="ECO:0007669"/>
    <property type="project" value="UniProtKB-KW"/>
</dbReference>
<evidence type="ECO:0000313" key="4">
    <source>
        <dbReference type="Proteomes" id="UP000241085"/>
    </source>
</evidence>
<dbReference type="Gene3D" id="3.60.10.10">
    <property type="entry name" value="Endonuclease/exonuclease/phosphatase"/>
    <property type="match status" value="1"/>
</dbReference>
<keyword evidence="1" id="KW-1133">Transmembrane helix</keyword>
<proteinExistence type="predicted"/>
<keyword evidence="3" id="KW-0378">Hydrolase</keyword>
<name>A0A2T4UXU1_9MICO</name>
<dbReference type="Proteomes" id="UP000241085">
    <property type="component" value="Unassembled WGS sequence"/>
</dbReference>
<organism evidence="3 4">
    <name type="scientific">Rathayibacter caricis DSM 15933</name>
    <dbReference type="NCBI Taxonomy" id="1328867"/>
    <lineage>
        <taxon>Bacteria</taxon>
        <taxon>Bacillati</taxon>
        <taxon>Actinomycetota</taxon>
        <taxon>Actinomycetes</taxon>
        <taxon>Micrococcales</taxon>
        <taxon>Microbacteriaceae</taxon>
        <taxon>Rathayibacter</taxon>
    </lineage>
</organism>